<dbReference type="AlphaFoldDB" id="A0A0A9E2H2"/>
<protein>
    <submittedName>
        <fullName evidence="1">Uncharacterized protein</fullName>
    </submittedName>
</protein>
<name>A0A0A9E2H2_ARUDO</name>
<evidence type="ECO:0000313" key="1">
    <source>
        <dbReference type="EMBL" id="JAD94251.1"/>
    </source>
</evidence>
<dbReference type="EMBL" id="GBRH01203644">
    <property type="protein sequence ID" value="JAD94251.1"/>
    <property type="molecule type" value="Transcribed_RNA"/>
</dbReference>
<sequence>MASLFNMIGPEVCFWPVGASKECALKDILGLVAIADFGLLTSALAGLTFWPVDASKECALKDNLGLVAIADFGLLTSVPAGLLEGGPATVQLSRIISFDFVTSCRLLIVSETLADIASKAR</sequence>
<organism evidence="1">
    <name type="scientific">Arundo donax</name>
    <name type="common">Giant reed</name>
    <name type="synonym">Donax arundinaceus</name>
    <dbReference type="NCBI Taxonomy" id="35708"/>
    <lineage>
        <taxon>Eukaryota</taxon>
        <taxon>Viridiplantae</taxon>
        <taxon>Streptophyta</taxon>
        <taxon>Embryophyta</taxon>
        <taxon>Tracheophyta</taxon>
        <taxon>Spermatophyta</taxon>
        <taxon>Magnoliopsida</taxon>
        <taxon>Liliopsida</taxon>
        <taxon>Poales</taxon>
        <taxon>Poaceae</taxon>
        <taxon>PACMAD clade</taxon>
        <taxon>Arundinoideae</taxon>
        <taxon>Arundineae</taxon>
        <taxon>Arundo</taxon>
    </lineage>
</organism>
<reference evidence="1" key="2">
    <citation type="journal article" date="2015" name="Data Brief">
        <title>Shoot transcriptome of the giant reed, Arundo donax.</title>
        <authorList>
            <person name="Barrero R.A."/>
            <person name="Guerrero F.D."/>
            <person name="Moolhuijzen P."/>
            <person name="Goolsby J.A."/>
            <person name="Tidwell J."/>
            <person name="Bellgard S.E."/>
            <person name="Bellgard M.I."/>
        </authorList>
    </citation>
    <scope>NUCLEOTIDE SEQUENCE</scope>
    <source>
        <tissue evidence="1">Shoot tissue taken approximately 20 cm above the soil surface</tissue>
    </source>
</reference>
<accession>A0A0A9E2H2</accession>
<proteinExistence type="predicted"/>
<reference evidence="1" key="1">
    <citation type="submission" date="2014-09" db="EMBL/GenBank/DDBJ databases">
        <authorList>
            <person name="Magalhaes I.L.F."/>
            <person name="Oliveira U."/>
            <person name="Santos F.R."/>
            <person name="Vidigal T.H.D.A."/>
            <person name="Brescovit A.D."/>
            <person name="Santos A.J."/>
        </authorList>
    </citation>
    <scope>NUCLEOTIDE SEQUENCE</scope>
    <source>
        <tissue evidence="1">Shoot tissue taken approximately 20 cm above the soil surface</tissue>
    </source>
</reference>